<dbReference type="STRING" id="927083.DB32_001702"/>
<name>A0A0F6YGD6_9BACT</name>
<proteinExistence type="predicted"/>
<reference evidence="1 2" key="1">
    <citation type="submission" date="2015-03" db="EMBL/GenBank/DDBJ databases">
        <title>Genome assembly of Sandaracinus amylolyticus DSM 53668.</title>
        <authorList>
            <person name="Sharma G."/>
            <person name="Subramanian S."/>
        </authorList>
    </citation>
    <scope>NUCLEOTIDE SEQUENCE [LARGE SCALE GENOMIC DNA]</scope>
    <source>
        <strain evidence="1 2">DSM 53668</strain>
    </source>
</reference>
<dbReference type="AlphaFoldDB" id="A0A0F6YGD6"/>
<evidence type="ECO:0000313" key="1">
    <source>
        <dbReference type="EMBL" id="AKF04553.1"/>
    </source>
</evidence>
<dbReference type="EMBL" id="CP011125">
    <property type="protein sequence ID" value="AKF04553.1"/>
    <property type="molecule type" value="Genomic_DNA"/>
</dbReference>
<accession>A0A0F6YGD6</accession>
<sequence>MIGRGVIDPALTPLSLEVAALAGSLLVAGAVQRVQPWTEDAEIVV</sequence>
<dbReference type="Proteomes" id="UP000034883">
    <property type="component" value="Chromosome"/>
</dbReference>
<keyword evidence="2" id="KW-1185">Reference proteome</keyword>
<evidence type="ECO:0000313" key="2">
    <source>
        <dbReference type="Proteomes" id="UP000034883"/>
    </source>
</evidence>
<dbReference type="KEGG" id="samy:DB32_001702"/>
<organism evidence="1 2">
    <name type="scientific">Sandaracinus amylolyticus</name>
    <dbReference type="NCBI Taxonomy" id="927083"/>
    <lineage>
        <taxon>Bacteria</taxon>
        <taxon>Pseudomonadati</taxon>
        <taxon>Myxococcota</taxon>
        <taxon>Polyangia</taxon>
        <taxon>Polyangiales</taxon>
        <taxon>Sandaracinaceae</taxon>
        <taxon>Sandaracinus</taxon>
    </lineage>
</organism>
<gene>
    <name evidence="1" type="ORF">DB32_001702</name>
</gene>
<protein>
    <submittedName>
        <fullName evidence="1">Uncharacterized protein</fullName>
    </submittedName>
</protein>
<dbReference type="RefSeq" id="WP_157068848.1">
    <property type="nucleotide sequence ID" value="NZ_CP011125.1"/>
</dbReference>